<evidence type="ECO:0000256" key="2">
    <source>
        <dbReference type="ARBA" id="ARBA00009376"/>
    </source>
</evidence>
<reference evidence="8" key="2">
    <citation type="submission" date="2020-10" db="UniProtKB">
        <authorList>
            <consortium name="WormBaseParasite"/>
        </authorList>
    </citation>
    <scope>IDENTIFICATION</scope>
</reference>
<evidence type="ECO:0000256" key="3">
    <source>
        <dbReference type="ARBA" id="ARBA00022692"/>
    </source>
</evidence>
<dbReference type="AlphaFoldDB" id="A0A7E4WAU2"/>
<comment type="similarity">
    <text evidence="2 6">Belongs to the OSTC family.</text>
</comment>
<comment type="function">
    <text evidence="6">Specific component of the STT3A-containing form of the oligosaccharyl transferase (OST) complex that catalyzes the initial transfer of a defined glycan (Glc(3)Man(9)GlcNAc(2) in eukaryotes) from the lipid carrier dolichol-pyrophosphate to an asparagine residue within an Asn-X-Ser/Thr consensus motif in nascent polypeptide chains, the first step in protein N-glycosylation. N-glycosylation occurs cotranslationally and the complex associates with the Sec61 complex at the channel-forming translocon complex that mediates protein translocation across the endoplasmic reticulum (ER). All subunits are required for a maximal enzyme activity.</text>
</comment>
<organism evidence="7 8">
    <name type="scientific">Panagrellus redivivus</name>
    <name type="common">Microworm</name>
    <dbReference type="NCBI Taxonomy" id="6233"/>
    <lineage>
        <taxon>Eukaryota</taxon>
        <taxon>Metazoa</taxon>
        <taxon>Ecdysozoa</taxon>
        <taxon>Nematoda</taxon>
        <taxon>Chromadorea</taxon>
        <taxon>Rhabditida</taxon>
        <taxon>Tylenchina</taxon>
        <taxon>Panagrolaimomorpha</taxon>
        <taxon>Panagrolaimoidea</taxon>
        <taxon>Panagrolaimidae</taxon>
        <taxon>Panagrellus</taxon>
    </lineage>
</organism>
<reference evidence="7" key="1">
    <citation type="journal article" date="2013" name="Genetics">
        <title>The draft genome and transcriptome of Panagrellus redivivus are shaped by the harsh demands of a free-living lifestyle.</title>
        <authorList>
            <person name="Srinivasan J."/>
            <person name="Dillman A.R."/>
            <person name="Macchietto M.G."/>
            <person name="Heikkinen L."/>
            <person name="Lakso M."/>
            <person name="Fracchia K.M."/>
            <person name="Antoshechkin I."/>
            <person name="Mortazavi A."/>
            <person name="Wong G."/>
            <person name="Sternberg P.W."/>
        </authorList>
    </citation>
    <scope>NUCLEOTIDE SEQUENCE [LARGE SCALE GENOMIC DNA]</scope>
    <source>
        <strain evidence="7">MT8872</strain>
    </source>
</reference>
<keyword evidence="3 6" id="KW-0812">Transmembrane</keyword>
<dbReference type="InterPro" id="IPR042416">
    <property type="entry name" value="OSTC"/>
</dbReference>
<feature type="transmembrane region" description="Helical" evidence="6">
    <location>
        <begin position="34"/>
        <end position="54"/>
    </location>
</feature>
<protein>
    <recommendedName>
        <fullName evidence="6">Oligosaccharyltransferase complex subunit</fullName>
    </recommendedName>
</protein>
<evidence type="ECO:0000313" key="7">
    <source>
        <dbReference type="Proteomes" id="UP000492821"/>
    </source>
</evidence>
<feature type="transmembrane region" description="Helical" evidence="6">
    <location>
        <begin position="117"/>
        <end position="135"/>
    </location>
</feature>
<feature type="transmembrane region" description="Helical" evidence="6">
    <location>
        <begin position="84"/>
        <end position="105"/>
    </location>
</feature>
<proteinExistence type="inferred from homology"/>
<accession>A0A7E4WAU2</accession>
<comment type="subunit">
    <text evidence="6">Component of the oligosaccharyltransferase (OST) complex.</text>
</comment>
<dbReference type="PANTHER" id="PTHR13160">
    <property type="entry name" value="OLIGOSACCHARYLTRANSFERASE COMPLEX SUBUNIT OSTC"/>
    <property type="match status" value="1"/>
</dbReference>
<keyword evidence="4 6" id="KW-1133">Transmembrane helix</keyword>
<dbReference type="WBParaSite" id="Pan_g8197.t1">
    <property type="protein sequence ID" value="Pan_g8197.t1"/>
    <property type="gene ID" value="Pan_g8197"/>
</dbReference>
<evidence type="ECO:0000256" key="4">
    <source>
        <dbReference type="ARBA" id="ARBA00022989"/>
    </source>
</evidence>
<keyword evidence="5 6" id="KW-0472">Membrane</keyword>
<name>A0A7E4WAU2_PANRE</name>
<dbReference type="Pfam" id="PF04756">
    <property type="entry name" value="OST3_OST6"/>
    <property type="match status" value="1"/>
</dbReference>
<evidence type="ECO:0000313" key="8">
    <source>
        <dbReference type="WBParaSite" id="Pan_g8197.t1"/>
    </source>
</evidence>
<evidence type="ECO:0000256" key="1">
    <source>
        <dbReference type="ARBA" id="ARBA00004141"/>
    </source>
</evidence>
<keyword evidence="7" id="KW-1185">Reference proteome</keyword>
<comment type="subcellular location">
    <subcellularLocation>
        <location evidence="1 6">Membrane</location>
        <topology evidence="1 6">Multi-pass membrane protein</topology>
    </subcellularLocation>
</comment>
<evidence type="ECO:0000256" key="5">
    <source>
        <dbReference type="ARBA" id="ARBA00023136"/>
    </source>
</evidence>
<dbReference type="GO" id="GO:0008250">
    <property type="term" value="C:oligosaccharyltransferase complex"/>
    <property type="evidence" value="ECO:0007669"/>
    <property type="project" value="UniProtKB-UniRule"/>
</dbReference>
<sequence>MDAILNNTIFTVIDPPHLRIQAPKWFHLPSPMQVFAVILGTYFIVTGGIVYDIINEPPSIGSTVDERGNQRPVAILPYRINGQYIMEGLVASFMFLLGGLGFIILDRCNNPLTSKNNRIMMLSLGFACVIIPFLTTRMFMRIKLPDYLG</sequence>
<dbReference type="PANTHER" id="PTHR13160:SF4">
    <property type="entry name" value="OLIGOSACCHARYLTRANSFERASE COMPLEX SUBUNIT OSTC"/>
    <property type="match status" value="1"/>
</dbReference>
<dbReference type="InterPro" id="IPR021149">
    <property type="entry name" value="OligosaccharylTrfase_OST3/OST6"/>
</dbReference>
<dbReference type="Proteomes" id="UP000492821">
    <property type="component" value="Unassembled WGS sequence"/>
</dbReference>
<evidence type="ECO:0000256" key="6">
    <source>
        <dbReference type="RuleBase" id="RU366060"/>
    </source>
</evidence>